<dbReference type="SUPFAM" id="SSF51182">
    <property type="entry name" value="RmlC-like cupins"/>
    <property type="match status" value="2"/>
</dbReference>
<keyword evidence="3" id="KW-1185">Reference proteome</keyword>
<dbReference type="CDD" id="cd20303">
    <property type="entry name" value="cupin_ChrR_1"/>
    <property type="match status" value="2"/>
</dbReference>
<dbReference type="InterPro" id="IPR011051">
    <property type="entry name" value="RmlC_Cupin_sf"/>
</dbReference>
<proteinExistence type="predicted"/>
<evidence type="ECO:0000313" key="3">
    <source>
        <dbReference type="Proteomes" id="UP001231109"/>
    </source>
</evidence>
<dbReference type="InterPro" id="IPR025979">
    <property type="entry name" value="ChrR-like_cupin_dom"/>
</dbReference>
<feature type="domain" description="ChrR-like cupin" evidence="1">
    <location>
        <begin position="9"/>
        <end position="112"/>
    </location>
</feature>
<reference evidence="2 3" key="1">
    <citation type="submission" date="2022-11" db="EMBL/GenBank/DDBJ databases">
        <title>Viruses from the air-sea interface of a natural surface slick.</title>
        <authorList>
            <person name="Rahlff J."/>
            <person name="Holmfeldt K."/>
        </authorList>
    </citation>
    <scope>NUCLEOTIDE SEQUENCE [LARGE SCALE GENOMIC DNA]</scope>
    <source>
        <strain evidence="2 3">SMS4</strain>
    </source>
</reference>
<dbReference type="Gene3D" id="2.60.120.10">
    <property type="entry name" value="Jelly Rolls"/>
    <property type="match status" value="2"/>
</dbReference>
<gene>
    <name evidence="2" type="ORF">ORJ04_17785</name>
</gene>
<feature type="domain" description="ChrR-like cupin" evidence="1">
    <location>
        <begin position="117"/>
        <end position="217"/>
    </location>
</feature>
<dbReference type="Pfam" id="PF12973">
    <property type="entry name" value="Cupin_7"/>
    <property type="match status" value="2"/>
</dbReference>
<evidence type="ECO:0000313" key="2">
    <source>
        <dbReference type="EMBL" id="MDP5137809.1"/>
    </source>
</evidence>
<protein>
    <submittedName>
        <fullName evidence="2">Cupin domain-containing protein</fullName>
    </submittedName>
</protein>
<dbReference type="EMBL" id="JAPJDZ010000068">
    <property type="protein sequence ID" value="MDP5137809.1"/>
    <property type="molecule type" value="Genomic_DNA"/>
</dbReference>
<dbReference type="RefSeq" id="WP_305977033.1">
    <property type="nucleotide sequence ID" value="NZ_JAPJDZ010000068.1"/>
</dbReference>
<comment type="caution">
    <text evidence="2">The sequence shown here is derived from an EMBL/GenBank/DDBJ whole genome shotgun (WGS) entry which is preliminary data.</text>
</comment>
<sequence length="236" mass="25987">MQVNSDFSQRVVIHAAQHEFVDSPLPGVSRMMLDRAGAEVARATSIVRYAPGSGYSAHTHDGGEEILVLDGVFSDEHGDYPTGTYLRNPPGTSHKPFSANGCTLLVKLWQFAASDTEQQVINTQQQSWRPGLVPGLSVLPLHEHNGVSTALVRWAPNTHFNRHIHVGGEEILVLEGLFCDEHGQYPTGSWLRNPRYSQHTPFTLEQGALIYVKVGHIDAGLLGDKFISNTIKEDKT</sequence>
<name>A0ABT9I351_9GAMM</name>
<dbReference type="Proteomes" id="UP001231109">
    <property type="component" value="Unassembled WGS sequence"/>
</dbReference>
<accession>A0ABT9I351</accession>
<organism evidence="2 3">
    <name type="scientific">Rheinheimera baltica</name>
    <dbReference type="NCBI Taxonomy" id="67576"/>
    <lineage>
        <taxon>Bacteria</taxon>
        <taxon>Pseudomonadati</taxon>
        <taxon>Pseudomonadota</taxon>
        <taxon>Gammaproteobacteria</taxon>
        <taxon>Chromatiales</taxon>
        <taxon>Chromatiaceae</taxon>
        <taxon>Rheinheimera</taxon>
    </lineage>
</organism>
<evidence type="ECO:0000259" key="1">
    <source>
        <dbReference type="Pfam" id="PF12973"/>
    </source>
</evidence>
<dbReference type="InterPro" id="IPR014710">
    <property type="entry name" value="RmlC-like_jellyroll"/>
</dbReference>